<keyword evidence="2" id="KW-1015">Disulfide bond</keyword>
<gene>
    <name evidence="4" type="ORF">T265_09448</name>
</gene>
<dbReference type="InterPro" id="IPR021109">
    <property type="entry name" value="Peptidase_aspartic_dom_sf"/>
</dbReference>
<dbReference type="KEGG" id="ovi:T265_09448"/>
<dbReference type="OrthoDB" id="5839471at2759"/>
<evidence type="ECO:0000256" key="1">
    <source>
        <dbReference type="ARBA" id="ARBA00007447"/>
    </source>
</evidence>
<evidence type="ECO:0000256" key="2">
    <source>
        <dbReference type="PIRSR" id="PIRSR601461-2"/>
    </source>
</evidence>
<accession>A0A074Z5X3</accession>
<organism evidence="4 5">
    <name type="scientific">Opisthorchis viverrini</name>
    <name type="common">Southeast Asian liver fluke</name>
    <dbReference type="NCBI Taxonomy" id="6198"/>
    <lineage>
        <taxon>Eukaryota</taxon>
        <taxon>Metazoa</taxon>
        <taxon>Spiralia</taxon>
        <taxon>Lophotrochozoa</taxon>
        <taxon>Platyhelminthes</taxon>
        <taxon>Trematoda</taxon>
        <taxon>Digenea</taxon>
        <taxon>Opisthorchiida</taxon>
        <taxon>Opisthorchiata</taxon>
        <taxon>Opisthorchiidae</taxon>
        <taxon>Opisthorchis</taxon>
    </lineage>
</organism>
<dbReference type="InterPro" id="IPR034164">
    <property type="entry name" value="Pepsin-like_dom"/>
</dbReference>
<dbReference type="GO" id="GO:0004190">
    <property type="term" value="F:aspartic-type endopeptidase activity"/>
    <property type="evidence" value="ECO:0007669"/>
    <property type="project" value="InterPro"/>
</dbReference>
<dbReference type="SUPFAM" id="SSF50630">
    <property type="entry name" value="Acid proteases"/>
    <property type="match status" value="1"/>
</dbReference>
<reference evidence="4 5" key="1">
    <citation type="submission" date="2013-11" db="EMBL/GenBank/DDBJ databases">
        <title>Opisthorchis viverrini - life in the bile duct.</title>
        <authorList>
            <person name="Young N.D."/>
            <person name="Nagarajan N."/>
            <person name="Lin S.J."/>
            <person name="Korhonen P.K."/>
            <person name="Jex A.R."/>
            <person name="Hall R.S."/>
            <person name="Safavi-Hemami H."/>
            <person name="Kaewkong W."/>
            <person name="Bertrand D."/>
            <person name="Gao S."/>
            <person name="Seet Q."/>
            <person name="Wongkham S."/>
            <person name="Teh B.T."/>
            <person name="Wongkham C."/>
            <person name="Intapan P.M."/>
            <person name="Maleewong W."/>
            <person name="Yang X."/>
            <person name="Hu M."/>
            <person name="Wang Z."/>
            <person name="Hofmann A."/>
            <person name="Sternberg P.W."/>
            <person name="Tan P."/>
            <person name="Wang J."/>
            <person name="Gasser R.B."/>
        </authorList>
    </citation>
    <scope>NUCLEOTIDE SEQUENCE [LARGE SCALE GENOMIC DNA]</scope>
</reference>
<dbReference type="Proteomes" id="UP000054324">
    <property type="component" value="Unassembled WGS sequence"/>
</dbReference>
<dbReference type="STRING" id="6198.A0A074Z5X3"/>
<dbReference type="Gene3D" id="2.40.70.10">
    <property type="entry name" value="Acid Proteases"/>
    <property type="match status" value="1"/>
</dbReference>
<proteinExistence type="inferred from homology"/>
<dbReference type="Pfam" id="PF00026">
    <property type="entry name" value="Asp"/>
    <property type="match status" value="1"/>
</dbReference>
<evidence type="ECO:0000313" key="5">
    <source>
        <dbReference type="Proteomes" id="UP000054324"/>
    </source>
</evidence>
<dbReference type="CDD" id="cd05471">
    <property type="entry name" value="pepsin_like"/>
    <property type="match status" value="1"/>
</dbReference>
<feature type="domain" description="Peptidase A1" evidence="3">
    <location>
        <begin position="1"/>
        <end position="226"/>
    </location>
</feature>
<protein>
    <recommendedName>
        <fullName evidence="3">Peptidase A1 domain-containing protein</fullName>
    </recommendedName>
</protein>
<sequence length="235" mass="26259">MLIENVPFGMVVGGAKEVYDSSFDGIIGLGRRAMCPEHTEPVFHFFSQKGIMSRQFGFEFKDGSASFMMGDNLEQFLSRDMTFVNVVDGPYWETSVDWIFVFNTGFSTGDHRMMFDTGAGGISLPGDIHMAMNEILGIKKQLNRAYVFDCEKLSSLPPVEFQIQRKTFKIMPKQYTKQTIIDGVATCATHFYNITANSLVGIVLGVSFLHSFQLIFDDQMSRVGFAARAGRSSIS</sequence>
<dbReference type="PANTHER" id="PTHR47966">
    <property type="entry name" value="BETA-SITE APP-CLEAVING ENZYME, ISOFORM A-RELATED"/>
    <property type="match status" value="1"/>
</dbReference>
<dbReference type="InterPro" id="IPR001461">
    <property type="entry name" value="Aspartic_peptidase_A1"/>
</dbReference>
<name>A0A074Z5X3_OPIVI</name>
<dbReference type="CTD" id="20323617"/>
<dbReference type="RefSeq" id="XP_009173779.1">
    <property type="nucleotide sequence ID" value="XM_009175515.1"/>
</dbReference>
<dbReference type="PROSITE" id="PS51767">
    <property type="entry name" value="PEPTIDASE_A1"/>
    <property type="match status" value="1"/>
</dbReference>
<dbReference type="GO" id="GO:0006508">
    <property type="term" value="P:proteolysis"/>
    <property type="evidence" value="ECO:0007669"/>
    <property type="project" value="InterPro"/>
</dbReference>
<evidence type="ECO:0000259" key="3">
    <source>
        <dbReference type="PROSITE" id="PS51767"/>
    </source>
</evidence>
<dbReference type="GeneID" id="20323617"/>
<evidence type="ECO:0000313" key="4">
    <source>
        <dbReference type="EMBL" id="KER22473.1"/>
    </source>
</evidence>
<comment type="similarity">
    <text evidence="1">Belongs to the peptidase A1 family.</text>
</comment>
<feature type="disulfide bond" evidence="2">
    <location>
        <begin position="150"/>
        <end position="187"/>
    </location>
</feature>
<dbReference type="InterPro" id="IPR033121">
    <property type="entry name" value="PEPTIDASE_A1"/>
</dbReference>
<dbReference type="EMBL" id="KL596897">
    <property type="protein sequence ID" value="KER22473.1"/>
    <property type="molecule type" value="Genomic_DNA"/>
</dbReference>
<keyword evidence="5" id="KW-1185">Reference proteome</keyword>
<dbReference type="AlphaFoldDB" id="A0A074Z5X3"/>